<proteinExistence type="predicted"/>
<dbReference type="EMBL" id="PDOE01000002">
    <property type="protein sequence ID" value="RKL67955.1"/>
    <property type="molecule type" value="Genomic_DNA"/>
</dbReference>
<organism evidence="1 2">
    <name type="scientific">Salipaludibacillus neizhouensis</name>
    <dbReference type="NCBI Taxonomy" id="885475"/>
    <lineage>
        <taxon>Bacteria</taxon>
        <taxon>Bacillati</taxon>
        <taxon>Bacillota</taxon>
        <taxon>Bacilli</taxon>
        <taxon>Bacillales</taxon>
        <taxon>Bacillaceae</taxon>
    </lineage>
</organism>
<dbReference type="Proteomes" id="UP000281498">
    <property type="component" value="Unassembled WGS sequence"/>
</dbReference>
<evidence type="ECO:0000313" key="2">
    <source>
        <dbReference type="Proteomes" id="UP000281498"/>
    </source>
</evidence>
<evidence type="ECO:0008006" key="3">
    <source>
        <dbReference type="Google" id="ProtNLM"/>
    </source>
</evidence>
<reference evidence="1 2" key="1">
    <citation type="submission" date="2017-10" db="EMBL/GenBank/DDBJ databases">
        <title>Bacillus sp. nov., a halophilic bacterium isolated from a Keqin Lake.</title>
        <authorList>
            <person name="Wang H."/>
        </authorList>
    </citation>
    <scope>NUCLEOTIDE SEQUENCE [LARGE SCALE GENOMIC DNA]</scope>
    <source>
        <strain evidence="1 2">KCTC 13187</strain>
    </source>
</reference>
<name>A0A3A9KJM9_9BACI</name>
<dbReference type="AlphaFoldDB" id="A0A3A9KJM9"/>
<gene>
    <name evidence="1" type="ORF">CR203_05470</name>
</gene>
<sequence>MLHEHAKIMALINQTGEIEGRKKLQKIVYIAKKMDFPFYEKYQFHMYGPYSEELTLRVEEMCELEFVTEVKEQQTGYQHYRYELSDKGREFLSVMAEGFPEETEILQEMNGYSIRFLELVSTVLYFEELSREEVTAKVSNWKAKLNYTQEDVDKAYAYIGRLRNNTFAVLNRV</sequence>
<dbReference type="RefSeq" id="WP_110938294.1">
    <property type="nucleotide sequence ID" value="NZ_KZ614147.1"/>
</dbReference>
<keyword evidence="2" id="KW-1185">Reference proteome</keyword>
<evidence type="ECO:0000313" key="1">
    <source>
        <dbReference type="EMBL" id="RKL67955.1"/>
    </source>
</evidence>
<accession>A0A3A9KJM9</accession>
<dbReference type="OrthoDB" id="5507947at2"/>
<protein>
    <recommendedName>
        <fullName evidence="3">YwgA family protein</fullName>
    </recommendedName>
</protein>
<comment type="caution">
    <text evidence="1">The sequence shown here is derived from an EMBL/GenBank/DDBJ whole genome shotgun (WGS) entry which is preliminary data.</text>
</comment>